<organism evidence="2 3">
    <name type="scientific">Thalassiosira oceanica</name>
    <name type="common">Marine diatom</name>
    <dbReference type="NCBI Taxonomy" id="159749"/>
    <lineage>
        <taxon>Eukaryota</taxon>
        <taxon>Sar</taxon>
        <taxon>Stramenopiles</taxon>
        <taxon>Ochrophyta</taxon>
        <taxon>Bacillariophyta</taxon>
        <taxon>Coscinodiscophyceae</taxon>
        <taxon>Thalassiosirophycidae</taxon>
        <taxon>Thalassiosirales</taxon>
        <taxon>Thalassiosiraceae</taxon>
        <taxon>Thalassiosira</taxon>
    </lineage>
</organism>
<accession>K0SFI1</accession>
<dbReference type="Proteomes" id="UP000266841">
    <property type="component" value="Unassembled WGS sequence"/>
</dbReference>
<sequence>LDLSADAEEYTILGFMNEEESESKMEETASSNATVPLLDDHGLEAQLKITRKTVRPRPEEVNASLKGLRWIIFPDNRLAQVWDMVMIMAIWFYAFALPFQIGISGGYFIVVSLSM</sequence>
<feature type="non-terminal residue" evidence="2">
    <location>
        <position position="1"/>
    </location>
</feature>
<feature type="transmembrane region" description="Helical" evidence="1">
    <location>
        <begin position="84"/>
        <end position="110"/>
    </location>
</feature>
<dbReference type="EMBL" id="AGNL01028372">
    <property type="protein sequence ID" value="EJK57392.1"/>
    <property type="molecule type" value="Genomic_DNA"/>
</dbReference>
<gene>
    <name evidence="2" type="ORF">THAOC_22566</name>
</gene>
<comment type="caution">
    <text evidence="2">The sequence shown here is derived from an EMBL/GenBank/DDBJ whole genome shotgun (WGS) entry which is preliminary data.</text>
</comment>
<dbReference type="AlphaFoldDB" id="K0SFI1"/>
<protein>
    <submittedName>
        <fullName evidence="2">Uncharacterized protein</fullName>
    </submittedName>
</protein>
<keyword evidence="1" id="KW-0472">Membrane</keyword>
<keyword evidence="3" id="KW-1185">Reference proteome</keyword>
<evidence type="ECO:0000256" key="1">
    <source>
        <dbReference type="SAM" id="Phobius"/>
    </source>
</evidence>
<evidence type="ECO:0000313" key="2">
    <source>
        <dbReference type="EMBL" id="EJK57392.1"/>
    </source>
</evidence>
<proteinExistence type="predicted"/>
<name>K0SFI1_THAOC</name>
<reference evidence="2 3" key="1">
    <citation type="journal article" date="2012" name="Genome Biol.">
        <title>Genome and low-iron response of an oceanic diatom adapted to chronic iron limitation.</title>
        <authorList>
            <person name="Lommer M."/>
            <person name="Specht M."/>
            <person name="Roy A.S."/>
            <person name="Kraemer L."/>
            <person name="Andreson R."/>
            <person name="Gutowska M.A."/>
            <person name="Wolf J."/>
            <person name="Bergner S.V."/>
            <person name="Schilhabel M.B."/>
            <person name="Klostermeier U.C."/>
            <person name="Beiko R.G."/>
            <person name="Rosenstiel P."/>
            <person name="Hippler M."/>
            <person name="Laroche J."/>
        </authorList>
    </citation>
    <scope>NUCLEOTIDE SEQUENCE [LARGE SCALE GENOMIC DNA]</scope>
    <source>
        <strain evidence="2 3">CCMP1005</strain>
    </source>
</reference>
<evidence type="ECO:0000313" key="3">
    <source>
        <dbReference type="Proteomes" id="UP000266841"/>
    </source>
</evidence>
<keyword evidence="1" id="KW-1133">Transmembrane helix</keyword>
<keyword evidence="1" id="KW-0812">Transmembrane</keyword>